<name>A0A974CI06_XENLA</name>
<dbReference type="OMA" id="PGHACHP"/>
<dbReference type="AlphaFoldDB" id="A0A974CI06"/>
<feature type="compositionally biased region" description="Pro residues" evidence="1">
    <location>
        <begin position="146"/>
        <end position="158"/>
    </location>
</feature>
<dbReference type="Proteomes" id="UP000694892">
    <property type="component" value="Chromosome 7L"/>
</dbReference>
<feature type="region of interest" description="Disordered" evidence="1">
    <location>
        <begin position="1"/>
        <end position="25"/>
    </location>
</feature>
<feature type="compositionally biased region" description="Basic residues" evidence="1">
    <location>
        <begin position="88"/>
        <end position="105"/>
    </location>
</feature>
<evidence type="ECO:0000313" key="3">
    <source>
        <dbReference type="Proteomes" id="UP000694892"/>
    </source>
</evidence>
<feature type="compositionally biased region" description="Polar residues" evidence="1">
    <location>
        <begin position="15"/>
        <end position="25"/>
    </location>
</feature>
<feature type="compositionally biased region" description="Low complexity" evidence="1">
    <location>
        <begin position="58"/>
        <end position="72"/>
    </location>
</feature>
<feature type="compositionally biased region" description="Low complexity" evidence="1">
    <location>
        <begin position="209"/>
        <end position="227"/>
    </location>
</feature>
<organism evidence="2 3">
    <name type="scientific">Xenopus laevis</name>
    <name type="common">African clawed frog</name>
    <dbReference type="NCBI Taxonomy" id="8355"/>
    <lineage>
        <taxon>Eukaryota</taxon>
        <taxon>Metazoa</taxon>
        <taxon>Chordata</taxon>
        <taxon>Craniata</taxon>
        <taxon>Vertebrata</taxon>
        <taxon>Euteleostomi</taxon>
        <taxon>Amphibia</taxon>
        <taxon>Batrachia</taxon>
        <taxon>Anura</taxon>
        <taxon>Pipoidea</taxon>
        <taxon>Pipidae</taxon>
        <taxon>Xenopodinae</taxon>
        <taxon>Xenopus</taxon>
        <taxon>Xenopus</taxon>
    </lineage>
</organism>
<proteinExistence type="predicted"/>
<feature type="compositionally biased region" description="Low complexity" evidence="1">
    <location>
        <begin position="236"/>
        <end position="257"/>
    </location>
</feature>
<dbReference type="EMBL" id="CM004478">
    <property type="protein sequence ID" value="OCT72521.1"/>
    <property type="molecule type" value="Genomic_DNA"/>
</dbReference>
<feature type="region of interest" description="Disordered" evidence="1">
    <location>
        <begin position="194"/>
        <end position="275"/>
    </location>
</feature>
<gene>
    <name evidence="2" type="ORF">XELAEV_180355001mg</name>
</gene>
<accession>A0A974CI06</accession>
<evidence type="ECO:0000313" key="2">
    <source>
        <dbReference type="EMBL" id="OCT72521.1"/>
    </source>
</evidence>
<feature type="region of interest" description="Disordered" evidence="1">
    <location>
        <begin position="57"/>
        <end position="181"/>
    </location>
</feature>
<feature type="non-terminal residue" evidence="2">
    <location>
        <position position="331"/>
    </location>
</feature>
<protein>
    <submittedName>
        <fullName evidence="2">Uncharacterized protein</fullName>
    </submittedName>
</protein>
<reference evidence="3" key="1">
    <citation type="journal article" date="2016" name="Nature">
        <title>Genome evolution in the allotetraploid frog Xenopus laevis.</title>
        <authorList>
            <person name="Session A.M."/>
            <person name="Uno Y."/>
            <person name="Kwon T."/>
            <person name="Chapman J.A."/>
            <person name="Toyoda A."/>
            <person name="Takahashi S."/>
            <person name="Fukui A."/>
            <person name="Hikosaka A."/>
            <person name="Suzuki A."/>
            <person name="Kondo M."/>
            <person name="van Heeringen S.J."/>
            <person name="Quigley I."/>
            <person name="Heinz S."/>
            <person name="Ogino H."/>
            <person name="Ochi H."/>
            <person name="Hellsten U."/>
            <person name="Lyons J.B."/>
            <person name="Simakov O."/>
            <person name="Putnam N."/>
            <person name="Stites J."/>
            <person name="Kuroki Y."/>
            <person name="Tanaka T."/>
            <person name="Michiue T."/>
            <person name="Watanabe M."/>
            <person name="Bogdanovic O."/>
            <person name="Lister R."/>
            <person name="Georgiou G."/>
            <person name="Paranjpe S.S."/>
            <person name="van Kruijsbergen I."/>
            <person name="Shu S."/>
            <person name="Carlson J."/>
            <person name="Kinoshita T."/>
            <person name="Ohta Y."/>
            <person name="Mawaribuchi S."/>
            <person name="Jenkins J."/>
            <person name="Grimwood J."/>
            <person name="Schmutz J."/>
            <person name="Mitros T."/>
            <person name="Mozaffari S.V."/>
            <person name="Suzuki Y."/>
            <person name="Haramoto Y."/>
            <person name="Yamamoto T.S."/>
            <person name="Takagi C."/>
            <person name="Heald R."/>
            <person name="Miller K."/>
            <person name="Haudenschild C."/>
            <person name="Kitzman J."/>
            <person name="Nakayama T."/>
            <person name="Izutsu Y."/>
            <person name="Robert J."/>
            <person name="Fortriede J."/>
            <person name="Burns K."/>
            <person name="Lotay V."/>
            <person name="Karimi K."/>
            <person name="Yasuoka Y."/>
            <person name="Dichmann D.S."/>
            <person name="Flajnik M.F."/>
            <person name="Houston D.W."/>
            <person name="Shendure J."/>
            <person name="DuPasquier L."/>
            <person name="Vize P.D."/>
            <person name="Zorn A.M."/>
            <person name="Ito M."/>
            <person name="Marcotte E.M."/>
            <person name="Wallingford J.B."/>
            <person name="Ito Y."/>
            <person name="Asashima M."/>
            <person name="Ueno N."/>
            <person name="Matsuda Y."/>
            <person name="Veenstra G.J."/>
            <person name="Fujiyama A."/>
            <person name="Harland R.M."/>
            <person name="Taira M."/>
            <person name="Rokhsar D.S."/>
        </authorList>
    </citation>
    <scope>NUCLEOTIDE SEQUENCE [LARGE SCALE GENOMIC DNA]</scope>
    <source>
        <strain evidence="3">J</strain>
    </source>
</reference>
<sequence length="331" mass="33272">MLMSGIRKVSADSAPGSSMDVSGRSSRLNEILRWAQFEAGEEDLLLLNRACLRSAALTPTGSESPPSEEATSPAPPSVQPRAPAGHASLKRSSTHSAKPAHKRSHSAPSGRLTRKKPTRTCPAPPLPALDVSACLLSPPSTAASLMPPPTSLRPPAPPPRKKAATSGGTSRQPPSTPAGVCSAVQPACLLTALPSSSGVVAPPPPPPLTATSPPSSASSSTIPAWPSMTPPPLPGPSAVALGGAALSSALSSSSISSTVPDPENRGSFRAVATSTAPVAAPQPGLALQFQPPQNDPASVAIQENFTSQDIGNSATAQFVSSLLRLLAPGAA</sequence>
<evidence type="ECO:0000256" key="1">
    <source>
        <dbReference type="SAM" id="MobiDB-lite"/>
    </source>
</evidence>